<protein>
    <recommendedName>
        <fullName evidence="4">BtpA family membrane complex biogenesis protein</fullName>
    </recommendedName>
</protein>
<dbReference type="AlphaFoldDB" id="A0A2I0TJX4"/>
<evidence type="ECO:0000256" key="1">
    <source>
        <dbReference type="ARBA" id="ARBA00006007"/>
    </source>
</evidence>
<name>A0A2I0TJX4_LIMLA</name>
<sequence>MCVPTVTTGYVPAVDSAHALTADVSVAQTASAAELFLADGVVLTGTATGLPADPRELKEVKHAVKIPVLIGSGVTLENVRDYLDANALIIGSYFKKEGYWANGVDPDRVKKFMEHISKLRD</sequence>
<dbReference type="SUPFAM" id="SSF51366">
    <property type="entry name" value="Ribulose-phoshate binding barrel"/>
    <property type="match status" value="1"/>
</dbReference>
<evidence type="ECO:0000313" key="2">
    <source>
        <dbReference type="EMBL" id="PKU34062.1"/>
    </source>
</evidence>
<dbReference type="Pfam" id="PF03437">
    <property type="entry name" value="BtpA"/>
    <property type="match status" value="1"/>
</dbReference>
<dbReference type="PANTHER" id="PTHR21381:SF3">
    <property type="entry name" value="SGC REGION PROTEIN SGCQ-RELATED"/>
    <property type="match status" value="1"/>
</dbReference>
<dbReference type="Gene3D" id="3.20.20.70">
    <property type="entry name" value="Aldolase class I"/>
    <property type="match status" value="1"/>
</dbReference>
<dbReference type="EMBL" id="KZ509456">
    <property type="protein sequence ID" value="PKU34062.1"/>
    <property type="molecule type" value="Genomic_DNA"/>
</dbReference>
<dbReference type="InterPro" id="IPR013785">
    <property type="entry name" value="Aldolase_TIM"/>
</dbReference>
<dbReference type="PANTHER" id="PTHR21381">
    <property type="entry name" value="ZGC:162297"/>
    <property type="match status" value="1"/>
</dbReference>
<evidence type="ECO:0000313" key="3">
    <source>
        <dbReference type="Proteomes" id="UP000233556"/>
    </source>
</evidence>
<proteinExistence type="inferred from homology"/>
<reference evidence="3" key="2">
    <citation type="submission" date="2017-12" db="EMBL/GenBank/DDBJ databases">
        <title>Genome sequence of the Bar-tailed Godwit (Limosa lapponica baueri).</title>
        <authorList>
            <person name="Lima N.C.B."/>
            <person name="Parody-Merino A.M."/>
            <person name="Battley P.F."/>
            <person name="Fidler A.E."/>
            <person name="Prosdocimi F."/>
        </authorList>
    </citation>
    <scope>NUCLEOTIDE SEQUENCE [LARGE SCALE GENOMIC DNA]</scope>
</reference>
<reference evidence="3" key="1">
    <citation type="submission" date="2017-11" db="EMBL/GenBank/DDBJ databases">
        <authorList>
            <person name="Lima N.C."/>
            <person name="Parody-Merino A.M."/>
            <person name="Battley P.F."/>
            <person name="Fidler A.E."/>
            <person name="Prosdocimi F."/>
        </authorList>
    </citation>
    <scope>NUCLEOTIDE SEQUENCE [LARGE SCALE GENOMIC DNA]</scope>
</reference>
<dbReference type="OrthoDB" id="10045006at2759"/>
<keyword evidence="3" id="KW-1185">Reference proteome</keyword>
<gene>
    <name evidence="2" type="ORF">llap_15634</name>
</gene>
<comment type="similarity">
    <text evidence="1">Belongs to the BtpA family.</text>
</comment>
<accession>A0A2I0TJX4</accession>
<organism evidence="2 3">
    <name type="scientific">Limosa lapponica baueri</name>
    <dbReference type="NCBI Taxonomy" id="1758121"/>
    <lineage>
        <taxon>Eukaryota</taxon>
        <taxon>Metazoa</taxon>
        <taxon>Chordata</taxon>
        <taxon>Craniata</taxon>
        <taxon>Vertebrata</taxon>
        <taxon>Euteleostomi</taxon>
        <taxon>Archelosauria</taxon>
        <taxon>Archosauria</taxon>
        <taxon>Dinosauria</taxon>
        <taxon>Saurischia</taxon>
        <taxon>Theropoda</taxon>
        <taxon>Coelurosauria</taxon>
        <taxon>Aves</taxon>
        <taxon>Neognathae</taxon>
        <taxon>Neoaves</taxon>
        <taxon>Charadriiformes</taxon>
        <taxon>Scolopacidae</taxon>
        <taxon>Limosa</taxon>
    </lineage>
</organism>
<dbReference type="Proteomes" id="UP000233556">
    <property type="component" value="Unassembled WGS sequence"/>
</dbReference>
<evidence type="ECO:0008006" key="4">
    <source>
        <dbReference type="Google" id="ProtNLM"/>
    </source>
</evidence>
<dbReference type="InterPro" id="IPR011060">
    <property type="entry name" value="RibuloseP-bd_barrel"/>
</dbReference>
<dbReference type="InterPro" id="IPR005137">
    <property type="entry name" value="BtpA"/>
</dbReference>